<protein>
    <submittedName>
        <fullName evidence="1">Uncharacterized protein</fullName>
    </submittedName>
</protein>
<name>A0ACB8SY15_9AGAM</name>
<organism evidence="1 2">
    <name type="scientific">Artomyces pyxidatus</name>
    <dbReference type="NCBI Taxonomy" id="48021"/>
    <lineage>
        <taxon>Eukaryota</taxon>
        <taxon>Fungi</taxon>
        <taxon>Dikarya</taxon>
        <taxon>Basidiomycota</taxon>
        <taxon>Agaricomycotina</taxon>
        <taxon>Agaricomycetes</taxon>
        <taxon>Russulales</taxon>
        <taxon>Auriscalpiaceae</taxon>
        <taxon>Artomyces</taxon>
    </lineage>
</organism>
<dbReference type="Proteomes" id="UP000814140">
    <property type="component" value="Unassembled WGS sequence"/>
</dbReference>
<gene>
    <name evidence="1" type="ORF">BV25DRAFT_1826962</name>
</gene>
<keyword evidence="2" id="KW-1185">Reference proteome</keyword>
<reference evidence="1" key="2">
    <citation type="journal article" date="2022" name="New Phytol.">
        <title>Evolutionary transition to the ectomycorrhizal habit in the genomes of a hyperdiverse lineage of mushroom-forming fungi.</title>
        <authorList>
            <person name="Looney B."/>
            <person name="Miyauchi S."/>
            <person name="Morin E."/>
            <person name="Drula E."/>
            <person name="Courty P.E."/>
            <person name="Kohler A."/>
            <person name="Kuo A."/>
            <person name="LaButti K."/>
            <person name="Pangilinan J."/>
            <person name="Lipzen A."/>
            <person name="Riley R."/>
            <person name="Andreopoulos W."/>
            <person name="He G."/>
            <person name="Johnson J."/>
            <person name="Nolan M."/>
            <person name="Tritt A."/>
            <person name="Barry K.W."/>
            <person name="Grigoriev I.V."/>
            <person name="Nagy L.G."/>
            <person name="Hibbett D."/>
            <person name="Henrissat B."/>
            <person name="Matheny P.B."/>
            <person name="Labbe J."/>
            <person name="Martin F.M."/>
        </authorList>
    </citation>
    <scope>NUCLEOTIDE SEQUENCE</scope>
    <source>
        <strain evidence="1">HHB10654</strain>
    </source>
</reference>
<evidence type="ECO:0000313" key="2">
    <source>
        <dbReference type="Proteomes" id="UP000814140"/>
    </source>
</evidence>
<sequence>MQTTHTTTRAAIRSARKAEHQQRRQEGRQRHEERKVVQKARCRPEHRAPRRSAGHGTSTYRSKNFICGEQIDDEKVHFADVEDVMVEAVLALSAQEAGWREEVTLADLVVLPAKKHGRWRRRNEVALLTDGETFEMVDFERRVLILEADDELSDGDEEWEVLSDESDETVTQRSLSYSAIVRGGGG</sequence>
<accession>A0ACB8SY15</accession>
<dbReference type="EMBL" id="MU277214">
    <property type="protein sequence ID" value="KAI0061102.1"/>
    <property type="molecule type" value="Genomic_DNA"/>
</dbReference>
<comment type="caution">
    <text evidence="1">The sequence shown here is derived from an EMBL/GenBank/DDBJ whole genome shotgun (WGS) entry which is preliminary data.</text>
</comment>
<reference evidence="1" key="1">
    <citation type="submission" date="2021-03" db="EMBL/GenBank/DDBJ databases">
        <authorList>
            <consortium name="DOE Joint Genome Institute"/>
            <person name="Ahrendt S."/>
            <person name="Looney B.P."/>
            <person name="Miyauchi S."/>
            <person name="Morin E."/>
            <person name="Drula E."/>
            <person name="Courty P.E."/>
            <person name="Chicoki N."/>
            <person name="Fauchery L."/>
            <person name="Kohler A."/>
            <person name="Kuo A."/>
            <person name="Labutti K."/>
            <person name="Pangilinan J."/>
            <person name="Lipzen A."/>
            <person name="Riley R."/>
            <person name="Andreopoulos W."/>
            <person name="He G."/>
            <person name="Johnson J."/>
            <person name="Barry K.W."/>
            <person name="Grigoriev I.V."/>
            <person name="Nagy L."/>
            <person name="Hibbett D."/>
            <person name="Henrissat B."/>
            <person name="Matheny P.B."/>
            <person name="Labbe J."/>
            <person name="Martin F."/>
        </authorList>
    </citation>
    <scope>NUCLEOTIDE SEQUENCE</scope>
    <source>
        <strain evidence="1">HHB10654</strain>
    </source>
</reference>
<proteinExistence type="predicted"/>
<evidence type="ECO:0000313" key="1">
    <source>
        <dbReference type="EMBL" id="KAI0061102.1"/>
    </source>
</evidence>